<dbReference type="PANTHER" id="PTHR43213:SF10">
    <property type="entry name" value="7-METHYL-GTP PYROPHOSPHATASE"/>
    <property type="match status" value="1"/>
</dbReference>
<name>A0ABT0SGE9_9GAMM</name>
<organism evidence="6 7">
    <name type="scientific">Stenotrophomonas mori</name>
    <dbReference type="NCBI Taxonomy" id="2871096"/>
    <lineage>
        <taxon>Bacteria</taxon>
        <taxon>Pseudomonadati</taxon>
        <taxon>Pseudomonadota</taxon>
        <taxon>Gammaproteobacteria</taxon>
        <taxon>Lysobacterales</taxon>
        <taxon>Lysobacteraceae</taxon>
        <taxon>Stenotrophomonas</taxon>
    </lineage>
</organism>
<comment type="function">
    <text evidence="5">Nucleoside triphosphate pyrophosphatase that hydrolyzes 7-methyl-GTP (m(7)GTP). May have a dual role in cell division arrest and in preventing the incorporation of modified nucleotides into cellular nucleic acids.</text>
</comment>
<dbReference type="EMBL" id="JAIKTS010000001">
    <property type="protein sequence ID" value="MCL7714393.1"/>
    <property type="molecule type" value="Genomic_DNA"/>
</dbReference>
<dbReference type="InterPro" id="IPR029001">
    <property type="entry name" value="ITPase-like_fam"/>
</dbReference>
<keyword evidence="3 5" id="KW-0378">Hydrolase</keyword>
<dbReference type="HAMAP" id="MF_00528">
    <property type="entry name" value="Maf"/>
    <property type="match status" value="1"/>
</dbReference>
<comment type="subcellular location">
    <subcellularLocation>
        <location evidence="1 5">Cytoplasm</location>
    </subcellularLocation>
</comment>
<evidence type="ECO:0000256" key="2">
    <source>
        <dbReference type="ARBA" id="ARBA00022490"/>
    </source>
</evidence>
<proteinExistence type="inferred from homology"/>
<comment type="caution">
    <text evidence="5">Lacks conserved residue(s) required for the propagation of feature annotation.</text>
</comment>
<evidence type="ECO:0000313" key="7">
    <source>
        <dbReference type="Proteomes" id="UP001431235"/>
    </source>
</evidence>
<feature type="active site" description="Proton acceptor" evidence="5">
    <location>
        <position position="69"/>
    </location>
</feature>
<protein>
    <recommendedName>
        <fullName evidence="5">7-methyl-GTP pyrophosphatase</fullName>
        <shortName evidence="5">m(7)GTP pyrophosphatase</shortName>
        <ecNumber evidence="5">3.6.1.-</ecNumber>
    </recommendedName>
</protein>
<dbReference type="NCBIfam" id="TIGR00172">
    <property type="entry name" value="maf"/>
    <property type="match status" value="1"/>
</dbReference>
<evidence type="ECO:0000256" key="5">
    <source>
        <dbReference type="HAMAP-Rule" id="MF_00528"/>
    </source>
</evidence>
<evidence type="ECO:0000313" key="6">
    <source>
        <dbReference type="EMBL" id="MCL7714393.1"/>
    </source>
</evidence>
<dbReference type="Proteomes" id="UP001431235">
    <property type="component" value="Unassembled WGS sequence"/>
</dbReference>
<dbReference type="EC" id="3.6.1.-" evidence="5"/>
<dbReference type="SUPFAM" id="SSF52972">
    <property type="entry name" value="ITPase-like"/>
    <property type="match status" value="1"/>
</dbReference>
<dbReference type="RefSeq" id="WP_250063179.1">
    <property type="nucleotide sequence ID" value="NZ_JAIKTS010000001.1"/>
</dbReference>
<evidence type="ECO:0000256" key="3">
    <source>
        <dbReference type="ARBA" id="ARBA00022801"/>
    </source>
</evidence>
<gene>
    <name evidence="6" type="ORF">K5L01_06980</name>
</gene>
<dbReference type="InterPro" id="IPR003697">
    <property type="entry name" value="Maf-like"/>
</dbReference>
<keyword evidence="7" id="KW-1185">Reference proteome</keyword>
<keyword evidence="4 5" id="KW-0546">Nucleotide metabolism</keyword>
<reference evidence="6 7" key="1">
    <citation type="submission" date="2021-08" db="EMBL/GenBank/DDBJ databases">
        <title>Novel members of of the genus Stenotrophomonas from differernt environment.</title>
        <authorList>
            <person name="Deng Y."/>
        </authorList>
    </citation>
    <scope>NUCLEOTIDE SEQUENCE [LARGE SCALE GENOMIC DNA]</scope>
    <source>
        <strain evidence="6 7">CPCC 101365</strain>
    </source>
</reference>
<feature type="site" description="Important for substrate specificity" evidence="5">
    <location>
        <position position="12"/>
    </location>
</feature>
<comment type="cofactor">
    <cofactor evidence="5">
        <name>a divalent metal cation</name>
        <dbReference type="ChEBI" id="CHEBI:60240"/>
    </cofactor>
</comment>
<comment type="similarity">
    <text evidence="5">Belongs to the Maf family. YceF subfamily.</text>
</comment>
<accession>A0ABT0SGE9</accession>
<comment type="catalytic activity">
    <reaction evidence="5">
        <text>N(7)-methyl-GTP + H2O = N(7)-methyl-GMP + diphosphate + H(+)</text>
        <dbReference type="Rhea" id="RHEA:58744"/>
        <dbReference type="ChEBI" id="CHEBI:15377"/>
        <dbReference type="ChEBI" id="CHEBI:15378"/>
        <dbReference type="ChEBI" id="CHEBI:33019"/>
        <dbReference type="ChEBI" id="CHEBI:58285"/>
        <dbReference type="ChEBI" id="CHEBI:87133"/>
    </reaction>
</comment>
<dbReference type="Pfam" id="PF02545">
    <property type="entry name" value="Maf"/>
    <property type="match status" value="1"/>
</dbReference>
<evidence type="ECO:0000256" key="1">
    <source>
        <dbReference type="ARBA" id="ARBA00004496"/>
    </source>
</evidence>
<dbReference type="CDD" id="cd00555">
    <property type="entry name" value="Maf"/>
    <property type="match status" value="1"/>
</dbReference>
<dbReference type="PANTHER" id="PTHR43213">
    <property type="entry name" value="BIFUNCTIONAL DTTP/UTP PYROPHOSPHATASE/METHYLTRANSFERASE PROTEIN-RELATED"/>
    <property type="match status" value="1"/>
</dbReference>
<dbReference type="PIRSF" id="PIRSF006305">
    <property type="entry name" value="Maf"/>
    <property type="match status" value="1"/>
</dbReference>
<evidence type="ECO:0000256" key="4">
    <source>
        <dbReference type="ARBA" id="ARBA00023080"/>
    </source>
</evidence>
<comment type="caution">
    <text evidence="6">The sequence shown here is derived from an EMBL/GenBank/DDBJ whole genome shotgun (WGS) entry which is preliminary data.</text>
</comment>
<keyword evidence="2 5" id="KW-0963">Cytoplasm</keyword>
<sequence length="190" mass="19905">MTALILASTSRYRAALLARLGLPFSCLPPAVDETARDGETPAALAVRLARAKAAAVATRQPGAWAIGSDQAAELDGHALGKPGTHEAAQAQLAAMSGREVLFHTAVCLSDGTRHLEAADLTRVRFRRLSGAEIERYVAAEQPLDCAGSFKCEGLGIALFEAIHSQDPTALVGLPLIPLCGLLREAGFQLP</sequence>
<feature type="site" description="Important for substrate specificity" evidence="5">
    <location>
        <position position="70"/>
    </location>
</feature>
<dbReference type="Gene3D" id="3.90.950.10">
    <property type="match status" value="1"/>
</dbReference>
<feature type="site" description="Important for substrate specificity" evidence="5">
    <location>
        <position position="152"/>
    </location>
</feature>